<dbReference type="Proteomes" id="UP000005239">
    <property type="component" value="Unassembled WGS sequence"/>
</dbReference>
<reference evidence="3" key="2">
    <citation type="submission" date="2022-06" db="UniProtKB">
        <authorList>
            <consortium name="EnsemblMetazoa"/>
        </authorList>
    </citation>
    <scope>IDENTIFICATION</scope>
    <source>
        <strain evidence="3">PS312</strain>
    </source>
</reference>
<reference evidence="4" key="1">
    <citation type="journal article" date="2008" name="Nat. Genet.">
        <title>The Pristionchus pacificus genome provides a unique perspective on nematode lifestyle and parasitism.</title>
        <authorList>
            <person name="Dieterich C."/>
            <person name="Clifton S.W."/>
            <person name="Schuster L.N."/>
            <person name="Chinwalla A."/>
            <person name="Delehaunty K."/>
            <person name="Dinkelacker I."/>
            <person name="Fulton L."/>
            <person name="Fulton R."/>
            <person name="Godfrey J."/>
            <person name="Minx P."/>
            <person name="Mitreva M."/>
            <person name="Roeseler W."/>
            <person name="Tian H."/>
            <person name="Witte H."/>
            <person name="Yang S.P."/>
            <person name="Wilson R.K."/>
            <person name="Sommer R.J."/>
        </authorList>
    </citation>
    <scope>NUCLEOTIDE SEQUENCE [LARGE SCALE GENOMIC DNA]</scope>
    <source>
        <strain evidence="4">PS312</strain>
    </source>
</reference>
<evidence type="ECO:0000313" key="4">
    <source>
        <dbReference type="Proteomes" id="UP000005239"/>
    </source>
</evidence>
<feature type="compositionally biased region" description="Low complexity" evidence="1">
    <location>
        <begin position="194"/>
        <end position="203"/>
    </location>
</feature>
<feature type="transmembrane region" description="Helical" evidence="2">
    <location>
        <begin position="137"/>
        <end position="155"/>
    </location>
</feature>
<keyword evidence="2" id="KW-1133">Transmembrane helix</keyword>
<feature type="compositionally biased region" description="Low complexity" evidence="1">
    <location>
        <begin position="217"/>
        <end position="227"/>
    </location>
</feature>
<keyword evidence="2" id="KW-0472">Membrane</keyword>
<name>A0A2A6C1D4_PRIPA</name>
<feature type="transmembrane region" description="Helical" evidence="2">
    <location>
        <begin position="70"/>
        <end position="97"/>
    </location>
</feature>
<feature type="region of interest" description="Disordered" evidence="1">
    <location>
        <begin position="192"/>
        <end position="227"/>
    </location>
</feature>
<evidence type="ECO:0000313" key="3">
    <source>
        <dbReference type="EnsemblMetazoa" id="PPA25657.1"/>
    </source>
</evidence>
<evidence type="ECO:0000256" key="2">
    <source>
        <dbReference type="SAM" id="Phobius"/>
    </source>
</evidence>
<keyword evidence="4" id="KW-1185">Reference proteome</keyword>
<dbReference type="AlphaFoldDB" id="A0A2A6C1D4"/>
<accession>A0A2A6C1D4</accession>
<evidence type="ECO:0000256" key="1">
    <source>
        <dbReference type="SAM" id="MobiDB-lite"/>
    </source>
</evidence>
<protein>
    <submittedName>
        <fullName evidence="3">Uncharacterized protein</fullName>
    </submittedName>
</protein>
<organism evidence="3 4">
    <name type="scientific">Pristionchus pacificus</name>
    <name type="common">Parasitic nematode worm</name>
    <dbReference type="NCBI Taxonomy" id="54126"/>
    <lineage>
        <taxon>Eukaryota</taxon>
        <taxon>Metazoa</taxon>
        <taxon>Ecdysozoa</taxon>
        <taxon>Nematoda</taxon>
        <taxon>Chromadorea</taxon>
        <taxon>Rhabditida</taxon>
        <taxon>Rhabditina</taxon>
        <taxon>Diplogasteromorpha</taxon>
        <taxon>Diplogasteroidea</taxon>
        <taxon>Neodiplogasteridae</taxon>
        <taxon>Pristionchus</taxon>
    </lineage>
</organism>
<keyword evidence="2" id="KW-0812">Transmembrane</keyword>
<dbReference type="EnsemblMetazoa" id="PPA25657.1">
    <property type="protein sequence ID" value="PPA25657.1"/>
    <property type="gene ID" value="WBGene00115211"/>
</dbReference>
<accession>A0A8R1UHM1</accession>
<feature type="transmembrane region" description="Helical" evidence="2">
    <location>
        <begin position="38"/>
        <end position="63"/>
    </location>
</feature>
<gene>
    <name evidence="3" type="primary">WBGene00115211</name>
</gene>
<proteinExistence type="predicted"/>
<feature type="transmembrane region" description="Helical" evidence="2">
    <location>
        <begin position="12"/>
        <end position="32"/>
    </location>
</feature>
<sequence>MAKMSTSRIVTLVLTGGQILFCIILIGLAFAVPKAYPGLAASCIVNGFFGLFIPIMGFCGILCKNTCLMMVYIVCCIIDMIELATNTLLCILVAAALGTAEGKEEFMKEQYECAAKELLAGRTVTKDDFGTPKQCAGLFWGAAVICFISLVWMGANTHFYFKARKEVKAEEMHGAFGGGGAPGYPPPAYPPAPGYGYSPAPGNGYPPPGSFPPSTPSQPSQPSMPSR</sequence>
<feature type="compositionally biased region" description="Pro residues" evidence="1">
    <location>
        <begin position="204"/>
        <end position="216"/>
    </location>
</feature>